<gene>
    <name evidence="2" type="ORF">AMECASPLE_030570</name>
</gene>
<name>A0ABV0Z549_9TELE</name>
<comment type="caution">
    <text evidence="2">The sequence shown here is derived from an EMBL/GenBank/DDBJ whole genome shotgun (WGS) entry which is preliminary data.</text>
</comment>
<evidence type="ECO:0000313" key="2">
    <source>
        <dbReference type="EMBL" id="MEQ2300902.1"/>
    </source>
</evidence>
<keyword evidence="3" id="KW-1185">Reference proteome</keyword>
<organism evidence="2 3">
    <name type="scientific">Ameca splendens</name>
    <dbReference type="NCBI Taxonomy" id="208324"/>
    <lineage>
        <taxon>Eukaryota</taxon>
        <taxon>Metazoa</taxon>
        <taxon>Chordata</taxon>
        <taxon>Craniata</taxon>
        <taxon>Vertebrata</taxon>
        <taxon>Euteleostomi</taxon>
        <taxon>Actinopterygii</taxon>
        <taxon>Neopterygii</taxon>
        <taxon>Teleostei</taxon>
        <taxon>Neoteleostei</taxon>
        <taxon>Acanthomorphata</taxon>
        <taxon>Ovalentaria</taxon>
        <taxon>Atherinomorphae</taxon>
        <taxon>Cyprinodontiformes</taxon>
        <taxon>Goodeidae</taxon>
        <taxon>Ameca</taxon>
    </lineage>
</organism>
<feature type="region of interest" description="Disordered" evidence="1">
    <location>
        <begin position="1"/>
        <end position="24"/>
    </location>
</feature>
<dbReference type="Proteomes" id="UP001469553">
    <property type="component" value="Unassembled WGS sequence"/>
</dbReference>
<sequence>MWSTDPLLSYPPTPHTARSISAPSPTSAPCAAVASSFLQNKNITPPVSLCHLTHCILLPRDSSVGSVKVFYSYHTVVAAGTHACASTCAQMISSVFTSQKQTRAAFKCLADGIFIVKFSFIRENRMEKTLKD</sequence>
<accession>A0ABV0Z549</accession>
<dbReference type="EMBL" id="JAHRIP010050690">
    <property type="protein sequence ID" value="MEQ2300902.1"/>
    <property type="molecule type" value="Genomic_DNA"/>
</dbReference>
<reference evidence="2 3" key="1">
    <citation type="submission" date="2021-06" db="EMBL/GenBank/DDBJ databases">
        <authorList>
            <person name="Palmer J.M."/>
        </authorList>
    </citation>
    <scope>NUCLEOTIDE SEQUENCE [LARGE SCALE GENOMIC DNA]</scope>
    <source>
        <strain evidence="2 3">AS_MEX2019</strain>
        <tissue evidence="2">Muscle</tissue>
    </source>
</reference>
<protein>
    <submittedName>
        <fullName evidence="2">Uncharacterized protein</fullName>
    </submittedName>
</protein>
<evidence type="ECO:0000313" key="3">
    <source>
        <dbReference type="Proteomes" id="UP001469553"/>
    </source>
</evidence>
<proteinExistence type="predicted"/>
<evidence type="ECO:0000256" key="1">
    <source>
        <dbReference type="SAM" id="MobiDB-lite"/>
    </source>
</evidence>